<protein>
    <recommendedName>
        <fullName evidence="2">RNA 3'-terminal phosphate cyclase domain-containing protein</fullName>
    </recommendedName>
</protein>
<dbReference type="InterPro" id="IPR013792">
    <property type="entry name" value="RNA3'P_cycl/enolpyr_Trfase_a/b"/>
</dbReference>
<feature type="domain" description="RNA 3'-terminal phosphate cyclase" evidence="2">
    <location>
        <begin position="25"/>
        <end position="513"/>
    </location>
</feature>
<dbReference type="InterPro" id="IPR037136">
    <property type="entry name" value="RNA3'_phos_cyclase_dom_sf"/>
</dbReference>
<dbReference type="Pfam" id="PF01137">
    <property type="entry name" value="RTC"/>
    <property type="match status" value="1"/>
</dbReference>
<dbReference type="Gene3D" id="3.65.10.20">
    <property type="entry name" value="RNA 3'-terminal phosphate cyclase domain"/>
    <property type="match status" value="2"/>
</dbReference>
<dbReference type="PANTHER" id="PTHR11096:SF0">
    <property type="entry name" value="RNA 3'-TERMINAL PHOSPHATE CYCLASE"/>
    <property type="match status" value="1"/>
</dbReference>
<evidence type="ECO:0000256" key="1">
    <source>
        <dbReference type="SAM" id="MobiDB-lite"/>
    </source>
</evidence>
<dbReference type="SUPFAM" id="SSF55205">
    <property type="entry name" value="EPT/RTPC-like"/>
    <property type="match status" value="1"/>
</dbReference>
<dbReference type="EMBL" id="JAVDPF010000011">
    <property type="protein sequence ID" value="KAL1879015.1"/>
    <property type="molecule type" value="Genomic_DNA"/>
</dbReference>
<organism evidence="3 4">
    <name type="scientific">Paecilomyces lecythidis</name>
    <dbReference type="NCBI Taxonomy" id="3004212"/>
    <lineage>
        <taxon>Eukaryota</taxon>
        <taxon>Fungi</taxon>
        <taxon>Dikarya</taxon>
        <taxon>Ascomycota</taxon>
        <taxon>Pezizomycotina</taxon>
        <taxon>Eurotiomycetes</taxon>
        <taxon>Eurotiomycetidae</taxon>
        <taxon>Eurotiales</taxon>
        <taxon>Thermoascaceae</taxon>
        <taxon>Paecilomyces</taxon>
    </lineage>
</organism>
<sequence>MSTGEKENIDTDKISTPIRIDGRTLEGGGQLVRNALALSALTSIPVTIDHIRGNRKGKTGLKGSHTAAVKFLTEVCGGEVLGAHVGSTQLTFFPRRRQTDEQNSDPSAAVENIAINEPHIKPEYNIRQSTPGSIFLIFQALYPYLLYAGARIHGCSPIRLNITGGTNVSFSPSYDYIAQVLVPNFAKLGLPHLSVELHRRGWSSGPLDLGSVTFVVYPLGYSPKKETTSAQHKSHGVNPNELHHSTPKFPYFNIRNHSRGTITRIEVTILAPEITLPIDDMSNSSNPDTVRRNTRTTGTYTVRSFLQAETCRGLSDALASMPQHLFPNEDNRIPIKIHTSEATGHPTRFYMLLVAHTSTGFRLGRDASLDNRAESESTNTRNRKRARSRDKQQGRSSRTNSYQDGMRSRIKRMIDRCVADFRDELLHPAEGPNNVDNTNGTAIRGASKQKPCVDVFMRDQLVVFEALGKLHSIREESAISNDTDEEVEEDKDSWSMHTRTAMWVCEQILGVKV</sequence>
<comment type="caution">
    <text evidence="3">The sequence shown here is derived from an EMBL/GenBank/DDBJ whole genome shotgun (WGS) entry which is preliminary data.</text>
</comment>
<feature type="compositionally biased region" description="Basic and acidic residues" evidence="1">
    <location>
        <begin position="366"/>
        <end position="375"/>
    </location>
</feature>
<dbReference type="InterPro" id="IPR000228">
    <property type="entry name" value="RNA3'_term_phos_cyc"/>
</dbReference>
<reference evidence="3 4" key="1">
    <citation type="journal article" date="2024" name="IMA Fungus">
        <title>IMA Genome - F19 : A genome assembly and annotation guide to empower mycologists, including annotated draft genome sequences of Ceratocystis pirilliformis, Diaporthe australafricana, Fusarium ophioides, Paecilomyces lecythidis, and Sporothrix stenoceras.</title>
        <authorList>
            <person name="Aylward J."/>
            <person name="Wilson A.M."/>
            <person name="Visagie C.M."/>
            <person name="Spraker J."/>
            <person name="Barnes I."/>
            <person name="Buitendag C."/>
            <person name="Ceriani C."/>
            <person name="Del Mar Angel L."/>
            <person name="du Plessis D."/>
            <person name="Fuchs T."/>
            <person name="Gasser K."/>
            <person name="Kramer D."/>
            <person name="Li W."/>
            <person name="Munsamy K."/>
            <person name="Piso A."/>
            <person name="Price J.L."/>
            <person name="Sonnekus B."/>
            <person name="Thomas C."/>
            <person name="van der Nest A."/>
            <person name="van Dijk A."/>
            <person name="van Heerden A."/>
            <person name="van Vuuren N."/>
            <person name="Yilmaz N."/>
            <person name="Duong T.A."/>
            <person name="van der Merwe N.A."/>
            <person name="Wingfield M.J."/>
            <person name="Wingfield B.D."/>
        </authorList>
    </citation>
    <scope>NUCLEOTIDE SEQUENCE [LARGE SCALE GENOMIC DNA]</scope>
    <source>
        <strain evidence="3 4">CMW 18167</strain>
    </source>
</reference>
<proteinExistence type="predicted"/>
<name>A0ABR3XTI1_9EURO</name>
<keyword evidence="4" id="KW-1185">Reference proteome</keyword>
<evidence type="ECO:0000313" key="4">
    <source>
        <dbReference type="Proteomes" id="UP001583193"/>
    </source>
</evidence>
<dbReference type="PANTHER" id="PTHR11096">
    <property type="entry name" value="RNA 3' TERMINAL PHOSPHATE CYCLASE"/>
    <property type="match status" value="1"/>
</dbReference>
<feature type="region of interest" description="Disordered" evidence="1">
    <location>
        <begin position="366"/>
        <end position="406"/>
    </location>
</feature>
<feature type="compositionally biased region" description="Polar residues" evidence="1">
    <location>
        <begin position="394"/>
        <end position="403"/>
    </location>
</feature>
<evidence type="ECO:0000313" key="3">
    <source>
        <dbReference type="EMBL" id="KAL1879015.1"/>
    </source>
</evidence>
<evidence type="ECO:0000259" key="2">
    <source>
        <dbReference type="Pfam" id="PF01137"/>
    </source>
</evidence>
<dbReference type="Proteomes" id="UP001583193">
    <property type="component" value="Unassembled WGS sequence"/>
</dbReference>
<gene>
    <name evidence="3" type="ORF">Plec18167_004310</name>
</gene>
<dbReference type="InterPro" id="IPR023797">
    <property type="entry name" value="RNA3'_phos_cyclase_dom"/>
</dbReference>
<accession>A0ABR3XTI1</accession>